<gene>
    <name evidence="16" type="primary">LOC100203910</name>
</gene>
<evidence type="ECO:0000256" key="9">
    <source>
        <dbReference type="ARBA" id="ARBA00023136"/>
    </source>
</evidence>
<comment type="subcellular location">
    <subcellularLocation>
        <location evidence="1">Membrane</location>
        <topology evidence="1">Multi-pass membrane protein</topology>
    </subcellularLocation>
</comment>
<dbReference type="GeneID" id="100203910"/>
<dbReference type="InterPro" id="IPR052076">
    <property type="entry name" value="TRP_cation_channel"/>
</dbReference>
<evidence type="ECO:0000256" key="11">
    <source>
        <dbReference type="PROSITE-ProRule" id="PRU00023"/>
    </source>
</evidence>
<dbReference type="Pfam" id="PF00520">
    <property type="entry name" value="Ion_trans"/>
    <property type="match status" value="1"/>
</dbReference>
<dbReference type="Pfam" id="PF12796">
    <property type="entry name" value="Ank_2"/>
    <property type="match status" value="5"/>
</dbReference>
<dbReference type="InterPro" id="IPR005821">
    <property type="entry name" value="Ion_trans_dom"/>
</dbReference>
<keyword evidence="3" id="KW-0716">Sensory transduction</keyword>
<evidence type="ECO:0000256" key="13">
    <source>
        <dbReference type="SAM" id="Phobius"/>
    </source>
</evidence>
<dbReference type="PANTHER" id="PTHR47143">
    <property type="entry name" value="TRANSIENT RECEPTOR POTENTIAL CATION CHANNEL PROTEIN PAINLESS"/>
    <property type="match status" value="1"/>
</dbReference>
<evidence type="ECO:0000256" key="4">
    <source>
        <dbReference type="ARBA" id="ARBA00022692"/>
    </source>
</evidence>
<evidence type="ECO:0000256" key="8">
    <source>
        <dbReference type="ARBA" id="ARBA00023065"/>
    </source>
</evidence>
<feature type="repeat" description="ANK" evidence="11">
    <location>
        <begin position="369"/>
        <end position="402"/>
    </location>
</feature>
<evidence type="ECO:0000259" key="14">
    <source>
        <dbReference type="Pfam" id="PF00520"/>
    </source>
</evidence>
<dbReference type="SMART" id="SM00248">
    <property type="entry name" value="ANK"/>
    <property type="match status" value="16"/>
</dbReference>
<feature type="repeat" description="ANK" evidence="11">
    <location>
        <begin position="578"/>
        <end position="610"/>
    </location>
</feature>
<sequence>MTEDINLDNVNINLMSQMAARQSSSFGSRSEILNPALIYPFARSKQKNGRSDQLEKISLLTLHQAARDGQFNMVKEYLTSYGKDKKKINAKDAEEASALHYAVRYGHFSIVKLLVENGANVNIKGECGATPLHYAARYIVERRKSLQYNNEPSSLTSLTNNFAKPSRSFMSFGKADIKKSLTKSIKTYKKKNQLLSRRKTIHCSLEGINKFFRKKPQLNELSNDSCDNENKTRSNFDMIDSINPEKSFQYGYEDNDIESESKRPVVIIGKLSTEELVDMKSVDALILPALKNVSTSDPMIESLLINEKFSEYHRKSCGTINEFTEFLKDKFIKKKTAGLERKRCNKTVEDSILKYLLEQKAFVNAKDIYGLTPLHYAAIRSNIIATKLLLNERNIEIDAIDRRKMTSLHCAASAGSFSVCRLLLDGGADIFCQGEDDMTPLHLASMEGHLDIVMLLFDYAEKQGGVTMLAKLIFSYDRDEQTALHLAVENNHTAIVEFFINKGANVNLMKANMTSPLHLACTSGLIEIAKLLVENGADIESKNSLQETPLHRAALFNRVEIIQYLLSKGACIDIKDKDNETPLLMAMRKNNWETVKLLLDNSADLTLKDANDKTCLYIGAEENSKESLEILCQHDIKMLLEEFDKHELTPLHIAAKEGHENIVQILLNLGACIDSKNDENLTPLHLASKHGHYRVVELLLSTNLSIVNDVDDASNTPLHLAAMEGHVKVVEILIKSGAAVDARNASLWTPLDCSAFRGWKHCAEFLLDADSVINPLDKFKITPLHLASKEGHVELVKLLLSRNADISRKDHMGKNCLDYAIDNNQREVAIAILSNENWKVAMRNLTFEGNKLTTPMRKLIKKLPDVAEIVFNNCIVDNGLPDEHPQFKLIYTYEFLEDNFTSWGSNSIEFIENQRQNIKSLGAPAFKSSFSKCLAEKINLPDYYIKNMEIKQNHPLKYMVQNERTRLLSHPLVTYLLRRKWNSSGRYVYYTRLFIYIIFLMFVTFYALSVHDDCKKNCDWKVNYNVKSCTNTSNTVPRLYPRFFIESGRYFIVVLSGISLFIELIKLVSEAYHYIQVHRSLELAVYISALIFVLKSFRWEKKGYEESCSELYRGFGAALVTLSWLVLVLFLRKFPKLGIYVVMFTHILITFAKFSAVFILFIIAFGFGFHLSVFEERKDEDSSTNAFETATRSMLKTTLGMLGEFEYDTVFNTYNKTQINIAWAVYVAYLVINCIILMNLLVGLAVDDIKGVQKKAALQRLAMMVDLTLDVEKALPISIQKKLVRLEESILPNVNKTWSVWSCWSDSPLVKPYEKSNNKLSKKERVQLKENVNNLQIRMKAMEAQNNRMEEMLNGIVKHLNIS</sequence>
<evidence type="ECO:0000313" key="16">
    <source>
        <dbReference type="RefSeq" id="XP_065649233.1"/>
    </source>
</evidence>
<feature type="repeat" description="ANK" evidence="11">
    <location>
        <begin position="479"/>
        <end position="511"/>
    </location>
</feature>
<name>A0ABM4BJM0_HYDVU</name>
<keyword evidence="4 13" id="KW-0812">Transmembrane</keyword>
<protein>
    <submittedName>
        <fullName evidence="16">Transient receptor potential cation channel subfamily A member 1 homolog isoform X2</fullName>
    </submittedName>
</protein>
<dbReference type="PANTHER" id="PTHR47143:SF3">
    <property type="entry name" value="PWWP DOMAIN-CONTAINING PROTEIN"/>
    <property type="match status" value="1"/>
</dbReference>
<evidence type="ECO:0000313" key="15">
    <source>
        <dbReference type="Proteomes" id="UP001652625"/>
    </source>
</evidence>
<dbReference type="InterPro" id="IPR002110">
    <property type="entry name" value="Ankyrin_rpt"/>
</dbReference>
<evidence type="ECO:0000256" key="2">
    <source>
        <dbReference type="ARBA" id="ARBA00022448"/>
    </source>
</evidence>
<feature type="repeat" description="ANK" evidence="11">
    <location>
        <begin position="679"/>
        <end position="706"/>
    </location>
</feature>
<dbReference type="Gene3D" id="1.25.40.20">
    <property type="entry name" value="Ankyrin repeat-containing domain"/>
    <property type="match status" value="6"/>
</dbReference>
<dbReference type="PROSITE" id="PS50297">
    <property type="entry name" value="ANK_REP_REGION"/>
    <property type="match status" value="12"/>
</dbReference>
<keyword evidence="2" id="KW-0813">Transport</keyword>
<organism evidence="15 16">
    <name type="scientific">Hydra vulgaris</name>
    <name type="common">Hydra</name>
    <name type="synonym">Hydra attenuata</name>
    <dbReference type="NCBI Taxonomy" id="6087"/>
    <lineage>
        <taxon>Eukaryota</taxon>
        <taxon>Metazoa</taxon>
        <taxon>Cnidaria</taxon>
        <taxon>Hydrozoa</taxon>
        <taxon>Hydroidolina</taxon>
        <taxon>Anthoathecata</taxon>
        <taxon>Aplanulata</taxon>
        <taxon>Hydridae</taxon>
        <taxon>Hydra</taxon>
    </lineage>
</organism>
<proteinExistence type="predicted"/>
<feature type="repeat" description="ANK" evidence="11">
    <location>
        <begin position="779"/>
        <end position="811"/>
    </location>
</feature>
<accession>A0ABM4BJM0</accession>
<evidence type="ECO:0000256" key="7">
    <source>
        <dbReference type="ARBA" id="ARBA00023043"/>
    </source>
</evidence>
<keyword evidence="9 13" id="KW-0472">Membrane</keyword>
<feature type="transmembrane region" description="Helical" evidence="13">
    <location>
        <begin position="987"/>
        <end position="1008"/>
    </location>
</feature>
<evidence type="ECO:0000256" key="1">
    <source>
        <dbReference type="ARBA" id="ARBA00004141"/>
    </source>
</evidence>
<feature type="transmembrane region" description="Helical" evidence="13">
    <location>
        <begin position="1111"/>
        <end position="1131"/>
    </location>
</feature>
<dbReference type="PRINTS" id="PR01415">
    <property type="entry name" value="ANKYRIN"/>
</dbReference>
<feature type="transmembrane region" description="Helical" evidence="13">
    <location>
        <begin position="1081"/>
        <end position="1099"/>
    </location>
</feature>
<reference evidence="16" key="1">
    <citation type="submission" date="2025-08" db="UniProtKB">
        <authorList>
            <consortium name="RefSeq"/>
        </authorList>
    </citation>
    <scope>IDENTIFICATION</scope>
</reference>
<dbReference type="Proteomes" id="UP001652625">
    <property type="component" value="Chromosome 03"/>
</dbReference>
<feature type="repeat" description="ANK" evidence="11">
    <location>
        <begin position="403"/>
        <end position="435"/>
    </location>
</feature>
<evidence type="ECO:0000256" key="6">
    <source>
        <dbReference type="ARBA" id="ARBA00022989"/>
    </source>
</evidence>
<evidence type="ECO:0000256" key="5">
    <source>
        <dbReference type="ARBA" id="ARBA00022737"/>
    </source>
</evidence>
<evidence type="ECO:0000256" key="12">
    <source>
        <dbReference type="SAM" id="Coils"/>
    </source>
</evidence>
<keyword evidence="16" id="KW-0675">Receptor</keyword>
<keyword evidence="12" id="KW-0175">Coiled coil</keyword>
<dbReference type="Pfam" id="PF00023">
    <property type="entry name" value="Ank"/>
    <property type="match status" value="4"/>
</dbReference>
<keyword evidence="10" id="KW-0407">Ion channel</keyword>
<keyword evidence="8" id="KW-0406">Ion transport</keyword>
<keyword evidence="6 13" id="KW-1133">Transmembrane helix</keyword>
<evidence type="ECO:0000256" key="10">
    <source>
        <dbReference type="ARBA" id="ARBA00023303"/>
    </source>
</evidence>
<feature type="transmembrane region" description="Helical" evidence="13">
    <location>
        <begin position="1050"/>
        <end position="1069"/>
    </location>
</feature>
<feature type="repeat" description="ANK" evidence="11">
    <location>
        <begin position="646"/>
        <end position="678"/>
    </location>
</feature>
<keyword evidence="7 11" id="KW-0040">ANK repeat</keyword>
<feature type="transmembrane region" description="Helical" evidence="13">
    <location>
        <begin position="1138"/>
        <end position="1167"/>
    </location>
</feature>
<dbReference type="SUPFAM" id="SSF48403">
    <property type="entry name" value="Ankyrin repeat"/>
    <property type="match status" value="3"/>
</dbReference>
<feature type="repeat" description="ANK" evidence="11">
    <location>
        <begin position="512"/>
        <end position="544"/>
    </location>
</feature>
<feature type="transmembrane region" description="Helical" evidence="13">
    <location>
        <begin position="1221"/>
        <end position="1246"/>
    </location>
</feature>
<feature type="coiled-coil region" evidence="12">
    <location>
        <begin position="1318"/>
        <end position="1352"/>
    </location>
</feature>
<evidence type="ECO:0000256" key="3">
    <source>
        <dbReference type="ARBA" id="ARBA00022606"/>
    </source>
</evidence>
<feature type="domain" description="Ion transport" evidence="14">
    <location>
        <begin position="1049"/>
        <end position="1256"/>
    </location>
</feature>
<dbReference type="RefSeq" id="XP_065649233.1">
    <property type="nucleotide sequence ID" value="XM_065793161.1"/>
</dbReference>
<feature type="repeat" description="ANK" evidence="11">
    <location>
        <begin position="94"/>
        <end position="126"/>
    </location>
</feature>
<keyword evidence="5" id="KW-0677">Repeat</keyword>
<dbReference type="InterPro" id="IPR036770">
    <property type="entry name" value="Ankyrin_rpt-contain_sf"/>
</dbReference>
<feature type="repeat" description="ANK" evidence="11">
    <location>
        <begin position="713"/>
        <end position="745"/>
    </location>
</feature>
<dbReference type="PROSITE" id="PS50088">
    <property type="entry name" value="ANK_REPEAT"/>
    <property type="match status" value="12"/>
</dbReference>
<feature type="repeat" description="ANK" evidence="11">
    <location>
        <begin position="545"/>
        <end position="577"/>
    </location>
</feature>
<feature type="repeat" description="ANK" evidence="11">
    <location>
        <begin position="436"/>
        <end position="458"/>
    </location>
</feature>
<keyword evidence="15" id="KW-1185">Reference proteome</keyword>